<dbReference type="InterPro" id="IPR037185">
    <property type="entry name" value="EmrE-like"/>
</dbReference>
<keyword evidence="3" id="KW-1003">Cell membrane</keyword>
<keyword evidence="5 8" id="KW-1133">Transmembrane helix</keyword>
<sequence length="114" mass="11667">MSLPTSALLLLGFAIVSEVVATAALRASEGFSRPGPSVLTVVGYGVAFWLMGQALRTLPVGYTYAVWSGVGTALVAVIGWVYFRDAFSWPALAGVVLIIGGVALLNVGGGHGSQ</sequence>
<organism evidence="9 10">
    <name type="scientific">Deinococcus aquaticus</name>
    <dbReference type="NCBI Taxonomy" id="328692"/>
    <lineage>
        <taxon>Bacteria</taxon>
        <taxon>Thermotogati</taxon>
        <taxon>Deinococcota</taxon>
        <taxon>Deinococci</taxon>
        <taxon>Deinococcales</taxon>
        <taxon>Deinococcaceae</taxon>
        <taxon>Deinococcus</taxon>
    </lineage>
</organism>
<dbReference type="Pfam" id="PF00893">
    <property type="entry name" value="Multi_Drug_Res"/>
    <property type="match status" value="1"/>
</dbReference>
<gene>
    <name evidence="9" type="ORF">M8445_02905</name>
</gene>
<evidence type="ECO:0000256" key="8">
    <source>
        <dbReference type="SAM" id="Phobius"/>
    </source>
</evidence>
<keyword evidence="10" id="KW-1185">Reference proteome</keyword>
<feature type="transmembrane region" description="Helical" evidence="8">
    <location>
        <begin position="62"/>
        <end position="83"/>
    </location>
</feature>
<keyword evidence="2" id="KW-0813">Transport</keyword>
<reference evidence="9 10" key="1">
    <citation type="submission" date="2022-12" db="EMBL/GenBank/DDBJ databases">
        <title>Genome Sequence of Deinococcus aquaticus Type Strain PB314.</title>
        <authorList>
            <person name="Albert C."/>
            <person name="Hill J."/>
            <person name="Boren L."/>
            <person name="Scholz-Ng S."/>
            <person name="Fatema N."/>
            <person name="Grosso R."/>
            <person name="Soboslay E."/>
            <person name="Tuohy J."/>
        </authorList>
    </citation>
    <scope>NUCLEOTIDE SEQUENCE [LARGE SCALE GENOMIC DNA]</scope>
    <source>
        <strain evidence="9 10">PB-314</strain>
    </source>
</reference>
<feature type="transmembrane region" description="Helical" evidence="8">
    <location>
        <begin position="89"/>
        <end position="108"/>
    </location>
</feature>
<dbReference type="SUPFAM" id="SSF103481">
    <property type="entry name" value="Multidrug resistance efflux transporter EmrE"/>
    <property type="match status" value="1"/>
</dbReference>
<keyword evidence="4 7" id="KW-0812">Transmembrane</keyword>
<dbReference type="InterPro" id="IPR045324">
    <property type="entry name" value="Small_multidrug_res"/>
</dbReference>
<evidence type="ECO:0000256" key="6">
    <source>
        <dbReference type="ARBA" id="ARBA00023136"/>
    </source>
</evidence>
<evidence type="ECO:0000256" key="5">
    <source>
        <dbReference type="ARBA" id="ARBA00022989"/>
    </source>
</evidence>
<comment type="similarity">
    <text evidence="7">Belongs to the drug/metabolite transporter (DMT) superfamily. Small multidrug resistance (SMR) (TC 2.A.7.1) family.</text>
</comment>
<dbReference type="PANTHER" id="PTHR30561:SF1">
    <property type="entry name" value="MULTIDRUG TRANSPORTER EMRE"/>
    <property type="match status" value="1"/>
</dbReference>
<dbReference type="Proteomes" id="UP001217044">
    <property type="component" value="Chromosome"/>
</dbReference>
<evidence type="ECO:0000256" key="1">
    <source>
        <dbReference type="ARBA" id="ARBA00004651"/>
    </source>
</evidence>
<feature type="transmembrane region" description="Helical" evidence="8">
    <location>
        <begin position="37"/>
        <end position="55"/>
    </location>
</feature>
<evidence type="ECO:0000256" key="4">
    <source>
        <dbReference type="ARBA" id="ARBA00022692"/>
    </source>
</evidence>
<keyword evidence="6 8" id="KW-0472">Membrane</keyword>
<evidence type="ECO:0000256" key="2">
    <source>
        <dbReference type="ARBA" id="ARBA00022448"/>
    </source>
</evidence>
<protein>
    <submittedName>
        <fullName evidence="9">Multidrug efflux SMR transporter</fullName>
    </submittedName>
</protein>
<dbReference type="InterPro" id="IPR000390">
    <property type="entry name" value="Small_drug/metabolite_transptr"/>
</dbReference>
<dbReference type="RefSeq" id="WP_273989534.1">
    <property type="nucleotide sequence ID" value="NZ_BAABQT010000006.1"/>
</dbReference>
<evidence type="ECO:0000313" key="9">
    <source>
        <dbReference type="EMBL" id="WDA59179.1"/>
    </source>
</evidence>
<evidence type="ECO:0000313" key="10">
    <source>
        <dbReference type="Proteomes" id="UP001217044"/>
    </source>
</evidence>
<name>A0ABY7V1W7_9DEIO</name>
<dbReference type="PANTHER" id="PTHR30561">
    <property type="entry name" value="SMR FAMILY PROTON-DEPENDENT DRUG EFFLUX TRANSPORTER SUGE"/>
    <property type="match status" value="1"/>
</dbReference>
<dbReference type="EMBL" id="CP115165">
    <property type="protein sequence ID" value="WDA59179.1"/>
    <property type="molecule type" value="Genomic_DNA"/>
</dbReference>
<proteinExistence type="inferred from homology"/>
<accession>A0ABY7V1W7</accession>
<evidence type="ECO:0000256" key="7">
    <source>
        <dbReference type="RuleBase" id="RU003942"/>
    </source>
</evidence>
<comment type="subcellular location">
    <subcellularLocation>
        <location evidence="1 7">Cell membrane</location>
        <topology evidence="1 7">Multi-pass membrane protein</topology>
    </subcellularLocation>
</comment>
<evidence type="ECO:0000256" key="3">
    <source>
        <dbReference type="ARBA" id="ARBA00022475"/>
    </source>
</evidence>
<dbReference type="Gene3D" id="1.10.3730.20">
    <property type="match status" value="1"/>
</dbReference>